<dbReference type="InterPro" id="IPR003698">
    <property type="entry name" value="Lipoyl_synth"/>
</dbReference>
<dbReference type="CDD" id="cd01335">
    <property type="entry name" value="Radical_SAM"/>
    <property type="match status" value="1"/>
</dbReference>
<dbReference type="GO" id="GO:0009249">
    <property type="term" value="P:protein lipoylation"/>
    <property type="evidence" value="ECO:0007669"/>
    <property type="project" value="UniProtKB-UniRule"/>
</dbReference>
<feature type="binding site" evidence="8">
    <location>
        <position position="155"/>
    </location>
    <ligand>
        <name>[4Fe-4S] cluster</name>
        <dbReference type="ChEBI" id="CHEBI:49883"/>
        <label>2</label>
        <note>4Fe-4S-S-AdoMet</note>
    </ligand>
</feature>
<dbReference type="SMART" id="SM00729">
    <property type="entry name" value="Elp3"/>
    <property type="match status" value="1"/>
</dbReference>
<dbReference type="GO" id="GO:0005739">
    <property type="term" value="C:mitochondrion"/>
    <property type="evidence" value="ECO:0007669"/>
    <property type="project" value="UniProtKB-SubCell"/>
</dbReference>
<dbReference type="EC" id="2.8.1.8" evidence="8"/>
<dbReference type="PaxDb" id="2903-EOD41307"/>
<evidence type="ECO:0000256" key="1">
    <source>
        <dbReference type="ARBA" id="ARBA00022485"/>
    </source>
</evidence>
<evidence type="ECO:0000313" key="11">
    <source>
        <dbReference type="Proteomes" id="UP000013827"/>
    </source>
</evidence>
<dbReference type="InterPro" id="IPR058240">
    <property type="entry name" value="rSAM_sf"/>
</dbReference>
<organism evidence="10 11">
    <name type="scientific">Emiliania huxleyi (strain CCMP1516)</name>
    <dbReference type="NCBI Taxonomy" id="280463"/>
    <lineage>
        <taxon>Eukaryota</taxon>
        <taxon>Haptista</taxon>
        <taxon>Haptophyta</taxon>
        <taxon>Prymnesiophyceae</taxon>
        <taxon>Isochrysidales</taxon>
        <taxon>Noelaerhabdaceae</taxon>
        <taxon>Emiliania</taxon>
    </lineage>
</organism>
<feature type="binding site" evidence="8">
    <location>
        <position position="158"/>
    </location>
    <ligand>
        <name>[4Fe-4S] cluster</name>
        <dbReference type="ChEBI" id="CHEBI:49883"/>
        <label>2</label>
        <note>4Fe-4S-S-AdoMet</note>
    </ligand>
</feature>
<dbReference type="SUPFAM" id="SSF102114">
    <property type="entry name" value="Radical SAM enzymes"/>
    <property type="match status" value="1"/>
</dbReference>
<evidence type="ECO:0000256" key="8">
    <source>
        <dbReference type="HAMAP-Rule" id="MF_03123"/>
    </source>
</evidence>
<comment type="function">
    <text evidence="8">Catalyzes the radical-mediated insertion of two sulfur atoms into the C-6 and C-8 positions of the octanoyl moiety bound to the lipoyl domains of lipoate-dependent enzymes, thereby converting the octanoylated domains into lipoylated derivatives.</text>
</comment>
<evidence type="ECO:0000256" key="5">
    <source>
        <dbReference type="ARBA" id="ARBA00023004"/>
    </source>
</evidence>
<dbReference type="HAMAP" id="MF_00206">
    <property type="entry name" value="Lipoyl_synth"/>
    <property type="match status" value="1"/>
</dbReference>
<keyword evidence="1 8" id="KW-0004">4Fe-4S</keyword>
<evidence type="ECO:0000256" key="7">
    <source>
        <dbReference type="ARBA" id="ARBA00047326"/>
    </source>
</evidence>
<feature type="domain" description="Radical SAM core" evidence="9">
    <location>
        <begin position="137"/>
        <end position="340"/>
    </location>
</feature>
<dbReference type="GO" id="GO:0051539">
    <property type="term" value="F:4 iron, 4 sulfur cluster binding"/>
    <property type="evidence" value="ECO:0007669"/>
    <property type="project" value="UniProtKB-UniRule"/>
</dbReference>
<dbReference type="HOGENOM" id="CLU_033144_2_0_1"/>
<comment type="cofactor">
    <cofactor evidence="8">
        <name>[4Fe-4S] cluster</name>
        <dbReference type="ChEBI" id="CHEBI:49883"/>
    </cofactor>
    <text evidence="8">Binds 2 [4Fe-4S] clusters per subunit. One cluster is coordinated with 3 cysteines and an exchangeable S-adenosyl-L-methionine.</text>
</comment>
<dbReference type="Pfam" id="PF04055">
    <property type="entry name" value="Radical_SAM"/>
    <property type="match status" value="1"/>
</dbReference>
<keyword evidence="4 8" id="KW-0479">Metal-binding</keyword>
<dbReference type="SFLD" id="SFLDS00029">
    <property type="entry name" value="Radical_SAM"/>
    <property type="match status" value="1"/>
</dbReference>
<keyword evidence="2 8" id="KW-0808">Transferase</keyword>
<dbReference type="STRING" id="2903.R1E1L2"/>
<keyword evidence="11" id="KW-1185">Reference proteome</keyword>
<keyword evidence="3 8" id="KW-0949">S-adenosyl-L-methionine</keyword>
<accession>A0A0D3KZX2</accession>
<comment type="caution">
    <text evidence="8">Lacks conserved residue(s) required for the propagation of feature annotation.</text>
</comment>
<dbReference type="AlphaFoldDB" id="A0A0D3KZX2"/>
<dbReference type="PANTHER" id="PTHR10949:SF0">
    <property type="entry name" value="LIPOYL SYNTHASE, MITOCHONDRIAL"/>
    <property type="match status" value="1"/>
</dbReference>
<evidence type="ECO:0000256" key="6">
    <source>
        <dbReference type="ARBA" id="ARBA00023014"/>
    </source>
</evidence>
<sequence length="340" mass="37020">MLALCQQALALRCGPPMLSTARPTPEPAAAAAADGGAVLQGEAAKQWLAERGIVRHDMAPQDHDRAGYRSEPVRPKVGGDMPDGPRPGWFHVPAPGGSETRYAELKESLEARRADAGGTKLATVCEEAQCPNIGECWNGGTATIMLLGDTCTRGCKFCAVKTDAAPEPPDETEPWNTADAVANWGVDYIVLTSVDRDASPTAGQRPELRVECLVSDFAGDAAAVRTLARSGLDVFAHNVETVERLQPMVRDRRASYAQSLSVLRRAKDFGNCDGRRVYTKTSIMLGLGETAEEVLRTMRDLREADVDVLTFGQYLRPTERHLAVVEYVTPEQFDYFRREG</sequence>
<dbReference type="GO" id="GO:0016992">
    <property type="term" value="F:lipoate synthase activity"/>
    <property type="evidence" value="ECO:0007669"/>
    <property type="project" value="UniProtKB-UniRule"/>
</dbReference>
<dbReference type="GO" id="GO:0046872">
    <property type="term" value="F:metal ion binding"/>
    <property type="evidence" value="ECO:0007669"/>
    <property type="project" value="UniProtKB-KW"/>
</dbReference>
<dbReference type="Gene3D" id="3.20.20.70">
    <property type="entry name" value="Aldolase class I"/>
    <property type="match status" value="1"/>
</dbReference>
<dbReference type="PROSITE" id="PS51918">
    <property type="entry name" value="RADICAL_SAM"/>
    <property type="match status" value="1"/>
</dbReference>
<dbReference type="KEGG" id="ehx:EMIHUDRAFT_426269"/>
<dbReference type="Proteomes" id="UP000013827">
    <property type="component" value="Unassembled WGS sequence"/>
</dbReference>
<evidence type="ECO:0000259" key="9">
    <source>
        <dbReference type="PROSITE" id="PS51918"/>
    </source>
</evidence>
<comment type="pathway">
    <text evidence="8">Protein modification; protein lipoylation via endogenous pathway; protein N(6)-(lipoyl)lysine from octanoyl-[acyl-carrier-protein]: step 2/2.</text>
</comment>
<dbReference type="GeneID" id="17286577"/>
<feature type="binding site" evidence="8">
    <location>
        <position position="130"/>
    </location>
    <ligand>
        <name>[4Fe-4S] cluster</name>
        <dbReference type="ChEBI" id="CHEBI:49883"/>
        <label>1</label>
    </ligand>
</feature>
<dbReference type="UniPathway" id="UPA00538">
    <property type="reaction ID" value="UER00593"/>
</dbReference>
<feature type="binding site" evidence="8">
    <location>
        <position position="151"/>
    </location>
    <ligand>
        <name>[4Fe-4S] cluster</name>
        <dbReference type="ChEBI" id="CHEBI:49883"/>
        <label>2</label>
        <note>4Fe-4S-S-AdoMet</note>
    </ligand>
</feature>
<name>A0A0D3KZX2_EMIH1</name>
<dbReference type="InterPro" id="IPR007197">
    <property type="entry name" value="rSAM"/>
</dbReference>
<evidence type="ECO:0000256" key="3">
    <source>
        <dbReference type="ARBA" id="ARBA00022691"/>
    </source>
</evidence>
<dbReference type="EnsemblProtists" id="EOD41307">
    <property type="protein sequence ID" value="EOD41307"/>
    <property type="gene ID" value="EMIHUDRAFT_426269"/>
</dbReference>
<keyword evidence="5 8" id="KW-0408">Iron</keyword>
<comment type="catalytic activity">
    <reaction evidence="7 8">
        <text>[[Fe-S] cluster scaffold protein carrying a second [4Fe-4S](2+) cluster] + N(6)-octanoyl-L-lysyl-[protein] + 2 oxidized [2Fe-2S]-[ferredoxin] + 2 S-adenosyl-L-methionine + 4 H(+) = [[Fe-S] cluster scaffold protein] + N(6)-[(R)-dihydrolipoyl]-L-lysyl-[protein] + 4 Fe(3+) + 2 hydrogen sulfide + 2 5'-deoxyadenosine + 2 L-methionine + 2 reduced [2Fe-2S]-[ferredoxin]</text>
        <dbReference type="Rhea" id="RHEA:16585"/>
        <dbReference type="Rhea" id="RHEA-COMP:9928"/>
        <dbReference type="Rhea" id="RHEA-COMP:10000"/>
        <dbReference type="Rhea" id="RHEA-COMP:10001"/>
        <dbReference type="Rhea" id="RHEA-COMP:10475"/>
        <dbReference type="Rhea" id="RHEA-COMP:14568"/>
        <dbReference type="Rhea" id="RHEA-COMP:14569"/>
        <dbReference type="ChEBI" id="CHEBI:15378"/>
        <dbReference type="ChEBI" id="CHEBI:17319"/>
        <dbReference type="ChEBI" id="CHEBI:29034"/>
        <dbReference type="ChEBI" id="CHEBI:29919"/>
        <dbReference type="ChEBI" id="CHEBI:33722"/>
        <dbReference type="ChEBI" id="CHEBI:33737"/>
        <dbReference type="ChEBI" id="CHEBI:33738"/>
        <dbReference type="ChEBI" id="CHEBI:57844"/>
        <dbReference type="ChEBI" id="CHEBI:59789"/>
        <dbReference type="ChEBI" id="CHEBI:78809"/>
        <dbReference type="ChEBI" id="CHEBI:83100"/>
        <dbReference type="EC" id="2.8.1.8"/>
    </reaction>
</comment>
<evidence type="ECO:0000313" key="10">
    <source>
        <dbReference type="EnsemblProtists" id="EOD41307"/>
    </source>
</evidence>
<keyword evidence="6 8" id="KW-0411">Iron-sulfur</keyword>
<keyword evidence="8" id="KW-0496">Mitochondrion</keyword>
<comment type="similarity">
    <text evidence="8">Belongs to the radical SAM superfamily. Lipoyl synthase family.</text>
</comment>
<feature type="binding site" evidence="8">
    <location>
        <position position="136"/>
    </location>
    <ligand>
        <name>[4Fe-4S] cluster</name>
        <dbReference type="ChEBI" id="CHEBI:49883"/>
        <label>1</label>
    </ligand>
</feature>
<dbReference type="InterPro" id="IPR013785">
    <property type="entry name" value="Aldolase_TIM"/>
</dbReference>
<reference evidence="11" key="1">
    <citation type="journal article" date="2013" name="Nature">
        <title>Pan genome of the phytoplankton Emiliania underpins its global distribution.</title>
        <authorList>
            <person name="Read B.A."/>
            <person name="Kegel J."/>
            <person name="Klute M.J."/>
            <person name="Kuo A."/>
            <person name="Lefebvre S.C."/>
            <person name="Maumus F."/>
            <person name="Mayer C."/>
            <person name="Miller J."/>
            <person name="Monier A."/>
            <person name="Salamov A."/>
            <person name="Young J."/>
            <person name="Aguilar M."/>
            <person name="Claverie J.M."/>
            <person name="Frickenhaus S."/>
            <person name="Gonzalez K."/>
            <person name="Herman E.K."/>
            <person name="Lin Y.C."/>
            <person name="Napier J."/>
            <person name="Ogata H."/>
            <person name="Sarno A.F."/>
            <person name="Shmutz J."/>
            <person name="Schroeder D."/>
            <person name="de Vargas C."/>
            <person name="Verret F."/>
            <person name="von Dassow P."/>
            <person name="Valentin K."/>
            <person name="Van de Peer Y."/>
            <person name="Wheeler G."/>
            <person name="Dacks J.B."/>
            <person name="Delwiche C.F."/>
            <person name="Dyhrman S.T."/>
            <person name="Glockner G."/>
            <person name="John U."/>
            <person name="Richards T."/>
            <person name="Worden A.Z."/>
            <person name="Zhang X."/>
            <person name="Grigoriev I.V."/>
            <person name="Allen A.E."/>
            <person name="Bidle K."/>
            <person name="Borodovsky M."/>
            <person name="Bowler C."/>
            <person name="Brownlee C."/>
            <person name="Cock J.M."/>
            <person name="Elias M."/>
            <person name="Gladyshev V.N."/>
            <person name="Groth M."/>
            <person name="Guda C."/>
            <person name="Hadaegh A."/>
            <person name="Iglesias-Rodriguez M.D."/>
            <person name="Jenkins J."/>
            <person name="Jones B.M."/>
            <person name="Lawson T."/>
            <person name="Leese F."/>
            <person name="Lindquist E."/>
            <person name="Lobanov A."/>
            <person name="Lomsadze A."/>
            <person name="Malik S.B."/>
            <person name="Marsh M.E."/>
            <person name="Mackinder L."/>
            <person name="Mock T."/>
            <person name="Mueller-Roeber B."/>
            <person name="Pagarete A."/>
            <person name="Parker M."/>
            <person name="Probert I."/>
            <person name="Quesneville H."/>
            <person name="Raines C."/>
            <person name="Rensing S.A."/>
            <person name="Riano-Pachon D.M."/>
            <person name="Richier S."/>
            <person name="Rokitta S."/>
            <person name="Shiraiwa Y."/>
            <person name="Soanes D.M."/>
            <person name="van der Giezen M."/>
            <person name="Wahlund T.M."/>
            <person name="Williams B."/>
            <person name="Wilson W."/>
            <person name="Wolfe G."/>
            <person name="Wurch L.L."/>
        </authorList>
    </citation>
    <scope>NUCLEOTIDE SEQUENCE</scope>
</reference>
<protein>
    <recommendedName>
        <fullName evidence="8">Lipoyl synthase, mitochondrial</fullName>
        <ecNumber evidence="8">2.8.1.8</ecNumber>
    </recommendedName>
    <alternativeName>
        <fullName evidence="8">Lipoate synthase</fullName>
        <shortName evidence="8">LS</shortName>
        <shortName evidence="8">Lip-syn</shortName>
    </alternativeName>
    <alternativeName>
        <fullName evidence="8">Lipoic acid synthase</fullName>
    </alternativeName>
</protein>
<dbReference type="NCBIfam" id="NF009544">
    <property type="entry name" value="PRK12928.1"/>
    <property type="match status" value="1"/>
</dbReference>
<reference evidence="10" key="2">
    <citation type="submission" date="2024-10" db="UniProtKB">
        <authorList>
            <consortium name="EnsemblProtists"/>
        </authorList>
    </citation>
    <scope>IDENTIFICATION</scope>
</reference>
<dbReference type="eggNOG" id="KOG2672">
    <property type="taxonomic scope" value="Eukaryota"/>
</dbReference>
<comment type="subcellular location">
    <subcellularLocation>
        <location evidence="8">Mitochondrion</location>
    </subcellularLocation>
</comment>
<feature type="binding site" evidence="8">
    <location>
        <position position="125"/>
    </location>
    <ligand>
        <name>[4Fe-4S] cluster</name>
        <dbReference type="ChEBI" id="CHEBI:49883"/>
        <label>1</label>
    </ligand>
</feature>
<dbReference type="PANTHER" id="PTHR10949">
    <property type="entry name" value="LIPOYL SYNTHASE"/>
    <property type="match status" value="1"/>
</dbReference>
<dbReference type="NCBIfam" id="NF004019">
    <property type="entry name" value="PRK05481.1"/>
    <property type="match status" value="1"/>
</dbReference>
<dbReference type="RefSeq" id="XP_005793736.1">
    <property type="nucleotide sequence ID" value="XM_005793679.1"/>
</dbReference>
<dbReference type="InterPro" id="IPR006638">
    <property type="entry name" value="Elp3/MiaA/NifB-like_rSAM"/>
</dbReference>
<proteinExistence type="inferred from homology"/>
<evidence type="ECO:0000256" key="2">
    <source>
        <dbReference type="ARBA" id="ARBA00022679"/>
    </source>
</evidence>
<evidence type="ECO:0000256" key="4">
    <source>
        <dbReference type="ARBA" id="ARBA00022723"/>
    </source>
</evidence>